<dbReference type="EMBL" id="SLXA01000003">
    <property type="protein sequence ID" value="TCO85507.1"/>
    <property type="molecule type" value="Genomic_DNA"/>
</dbReference>
<dbReference type="OrthoDB" id="9790504at2"/>
<accession>A0A4R2LYL6</accession>
<keyword evidence="1" id="KW-1133">Transmembrane helix</keyword>
<dbReference type="InterPro" id="IPR020144">
    <property type="entry name" value="SpoVAB"/>
</dbReference>
<feature type="transmembrane region" description="Helical" evidence="1">
    <location>
        <begin position="76"/>
        <end position="104"/>
    </location>
</feature>
<feature type="transmembrane region" description="Helical" evidence="1">
    <location>
        <begin position="44"/>
        <end position="64"/>
    </location>
</feature>
<comment type="caution">
    <text evidence="2">The sequence shown here is derived from an EMBL/GenBank/DDBJ whole genome shotgun (WGS) entry which is preliminary data.</text>
</comment>
<keyword evidence="1" id="KW-0472">Membrane</keyword>
<feature type="transmembrane region" description="Helical" evidence="1">
    <location>
        <begin position="116"/>
        <end position="134"/>
    </location>
</feature>
<evidence type="ECO:0000313" key="3">
    <source>
        <dbReference type="Proteomes" id="UP000295711"/>
    </source>
</evidence>
<keyword evidence="1" id="KW-0812">Transmembrane</keyword>
<reference evidence="2 3" key="1">
    <citation type="submission" date="2019-03" db="EMBL/GenBank/DDBJ databases">
        <title>Genomic Encyclopedia of Type Strains, Phase IV (KMG-IV): sequencing the most valuable type-strain genomes for metagenomic binning, comparative biology and taxonomic classification.</title>
        <authorList>
            <person name="Goeker M."/>
        </authorList>
    </citation>
    <scope>NUCLEOTIDE SEQUENCE [LARGE SCALE GENOMIC DNA]</scope>
    <source>
        <strain evidence="2 3">DSM 28559</strain>
    </source>
</reference>
<dbReference type="Pfam" id="PF13782">
    <property type="entry name" value="SpoVAB"/>
    <property type="match status" value="1"/>
</dbReference>
<dbReference type="RefSeq" id="WP_132089898.1">
    <property type="nucleotide sequence ID" value="NZ_JANKAQ010000003.1"/>
</dbReference>
<dbReference type="AlphaFoldDB" id="A0A4R2LYL6"/>
<keyword evidence="3" id="KW-1185">Reference proteome</keyword>
<evidence type="ECO:0000256" key="1">
    <source>
        <dbReference type="SAM" id="Phobius"/>
    </source>
</evidence>
<name>A0A4R2LYL6_9FIRM</name>
<sequence>MENLALAFIGVSSGFTVAAALFALIATIGVLNRLAQVTHSASRIRWYEVCFIAGGIIGNLLWIYQWHIPVGLSWEMGIFGLFMGIYVGCFIGALAEVVNVFPILFHRLRLREGMKAFIWAIALGKAVGGIIEFFV</sequence>
<gene>
    <name evidence="2" type="ORF">EV212_103229</name>
</gene>
<protein>
    <submittedName>
        <fullName evidence="2">Stage V sporulation protein AB</fullName>
    </submittedName>
</protein>
<dbReference type="Proteomes" id="UP000295711">
    <property type="component" value="Unassembled WGS sequence"/>
</dbReference>
<evidence type="ECO:0000313" key="2">
    <source>
        <dbReference type="EMBL" id="TCO85507.1"/>
    </source>
</evidence>
<feature type="transmembrane region" description="Helical" evidence="1">
    <location>
        <begin position="6"/>
        <end position="32"/>
    </location>
</feature>
<organism evidence="2 3">
    <name type="scientific">Frisingicoccus caecimuris</name>
    <dbReference type="NCBI Taxonomy" id="1796636"/>
    <lineage>
        <taxon>Bacteria</taxon>
        <taxon>Bacillati</taxon>
        <taxon>Bacillota</taxon>
        <taxon>Clostridia</taxon>
        <taxon>Lachnospirales</taxon>
        <taxon>Lachnospiraceae</taxon>
        <taxon>Frisingicoccus</taxon>
    </lineage>
</organism>
<proteinExistence type="predicted"/>